<dbReference type="PANTHER" id="PTHR45961:SF6">
    <property type="entry name" value="IP21249P"/>
    <property type="match status" value="1"/>
</dbReference>
<organism evidence="5 6">
    <name type="scientific">Boletus reticuloceps</name>
    <dbReference type="NCBI Taxonomy" id="495285"/>
    <lineage>
        <taxon>Eukaryota</taxon>
        <taxon>Fungi</taxon>
        <taxon>Dikarya</taxon>
        <taxon>Basidiomycota</taxon>
        <taxon>Agaricomycotina</taxon>
        <taxon>Agaricomycetes</taxon>
        <taxon>Agaricomycetidae</taxon>
        <taxon>Boletales</taxon>
        <taxon>Boletineae</taxon>
        <taxon>Boletaceae</taxon>
        <taxon>Boletoideae</taxon>
        <taxon>Boletus</taxon>
    </lineage>
</organism>
<dbReference type="CDD" id="cd14498">
    <property type="entry name" value="DSP"/>
    <property type="match status" value="1"/>
</dbReference>
<dbReference type="EMBL" id="JAGFBS010000008">
    <property type="protein sequence ID" value="KAG6377894.1"/>
    <property type="molecule type" value="Genomic_DNA"/>
</dbReference>
<keyword evidence="6" id="KW-1185">Reference proteome</keyword>
<evidence type="ECO:0000256" key="3">
    <source>
        <dbReference type="ARBA" id="ARBA00022912"/>
    </source>
</evidence>
<dbReference type="GO" id="GO:0004721">
    <property type="term" value="F:phosphoprotein phosphatase activity"/>
    <property type="evidence" value="ECO:0007669"/>
    <property type="project" value="UniProtKB-KW"/>
</dbReference>
<comment type="caution">
    <text evidence="5">The sequence shown here is derived from an EMBL/GenBank/DDBJ whole genome shotgun (WGS) entry which is preliminary data.</text>
</comment>
<dbReference type="AlphaFoldDB" id="A0A8I2YTU2"/>
<protein>
    <submittedName>
        <fullName evidence="5">Phosphotyrosine protein</fullName>
    </submittedName>
</protein>
<evidence type="ECO:0000256" key="2">
    <source>
        <dbReference type="ARBA" id="ARBA00022801"/>
    </source>
</evidence>
<accession>A0A8I2YTU2</accession>
<evidence type="ECO:0000313" key="5">
    <source>
        <dbReference type="EMBL" id="KAG6377894.1"/>
    </source>
</evidence>
<gene>
    <name evidence="5" type="ORF">JVT61DRAFT_14682</name>
</gene>
<evidence type="ECO:0000313" key="6">
    <source>
        <dbReference type="Proteomes" id="UP000683000"/>
    </source>
</evidence>
<sequence>MWYIQTSQPALSSSPPPPPNGPSPITQTPYPLRPPSTSEIIPHFYVSDLAFAENPAALASLGITHVLSAMRGYVALPPLHPPLHCAQFLLDDLPFSELVTHLPHMTAFLHSTHGPKRARAHTLCRGLSAPPMSSPPCVATLHPPLHHAQFPLDDLPFSELVAHLPHMTAFLHGTHGPKRARARTLRRGLQFIKSRRRAAEPNFGVVKQLQEYAKSFGRS</sequence>
<dbReference type="Gene3D" id="3.90.190.10">
    <property type="entry name" value="Protein tyrosine phosphatase superfamily"/>
    <property type="match status" value="1"/>
</dbReference>
<evidence type="ECO:0000256" key="4">
    <source>
        <dbReference type="SAM" id="MobiDB-lite"/>
    </source>
</evidence>
<dbReference type="InterPro" id="IPR052103">
    <property type="entry name" value="Dual_spec_Phospatases"/>
</dbReference>
<dbReference type="SUPFAM" id="SSF52799">
    <property type="entry name" value="(Phosphotyrosine protein) phosphatases II"/>
    <property type="match status" value="1"/>
</dbReference>
<reference evidence="5" key="1">
    <citation type="submission" date="2021-03" db="EMBL/GenBank/DDBJ databases">
        <title>Evolutionary innovations through gain and loss of genes in the ectomycorrhizal Boletales.</title>
        <authorList>
            <person name="Wu G."/>
            <person name="Miyauchi S."/>
            <person name="Morin E."/>
            <person name="Yang Z.-L."/>
            <person name="Xu J."/>
            <person name="Martin F.M."/>
        </authorList>
    </citation>
    <scope>NUCLEOTIDE SEQUENCE</scope>
    <source>
        <strain evidence="5">BR01</strain>
    </source>
</reference>
<evidence type="ECO:0000256" key="1">
    <source>
        <dbReference type="ARBA" id="ARBA00008601"/>
    </source>
</evidence>
<keyword evidence="3" id="KW-0904">Protein phosphatase</keyword>
<dbReference type="GO" id="GO:0005737">
    <property type="term" value="C:cytoplasm"/>
    <property type="evidence" value="ECO:0007669"/>
    <property type="project" value="TreeGrafter"/>
</dbReference>
<comment type="similarity">
    <text evidence="1">Belongs to the protein-tyrosine phosphatase family. Non-receptor class dual specificity subfamily.</text>
</comment>
<dbReference type="InterPro" id="IPR029021">
    <property type="entry name" value="Prot-tyrosine_phosphatase-like"/>
</dbReference>
<dbReference type="Proteomes" id="UP000683000">
    <property type="component" value="Unassembled WGS sequence"/>
</dbReference>
<keyword evidence="2" id="KW-0378">Hydrolase</keyword>
<dbReference type="OrthoDB" id="10252009at2759"/>
<proteinExistence type="inferred from homology"/>
<feature type="compositionally biased region" description="Low complexity" evidence="4">
    <location>
        <begin position="1"/>
        <end position="13"/>
    </location>
</feature>
<dbReference type="PANTHER" id="PTHR45961">
    <property type="entry name" value="IP21249P"/>
    <property type="match status" value="1"/>
</dbReference>
<name>A0A8I2YTU2_9AGAM</name>
<feature type="region of interest" description="Disordered" evidence="4">
    <location>
        <begin position="1"/>
        <end position="32"/>
    </location>
</feature>